<dbReference type="OrthoDB" id="2823598at2759"/>
<reference evidence="3 4" key="1">
    <citation type="submission" date="2014-04" db="EMBL/GenBank/DDBJ databases">
        <authorList>
            <consortium name="DOE Joint Genome Institute"/>
            <person name="Kuo A."/>
            <person name="Zuccaro A."/>
            <person name="Kohler A."/>
            <person name="Nagy L.G."/>
            <person name="Floudas D."/>
            <person name="Copeland A."/>
            <person name="Barry K.W."/>
            <person name="Cichocki N."/>
            <person name="Veneault-Fourrey C."/>
            <person name="LaButti K."/>
            <person name="Lindquist E.A."/>
            <person name="Lipzen A."/>
            <person name="Lundell T."/>
            <person name="Morin E."/>
            <person name="Murat C."/>
            <person name="Sun H."/>
            <person name="Tunlid A."/>
            <person name="Henrissat B."/>
            <person name="Grigoriev I.V."/>
            <person name="Hibbett D.S."/>
            <person name="Martin F."/>
            <person name="Nordberg H.P."/>
            <person name="Cantor M.N."/>
            <person name="Hua S.X."/>
        </authorList>
    </citation>
    <scope>NUCLEOTIDE SEQUENCE [LARGE SCALE GENOMIC DNA]</scope>
    <source>
        <strain evidence="3 4">MAFF 305830</strain>
    </source>
</reference>
<evidence type="ECO:0000313" key="4">
    <source>
        <dbReference type="Proteomes" id="UP000054097"/>
    </source>
</evidence>
<protein>
    <recommendedName>
        <fullName evidence="5">F-box domain-containing protein</fullName>
    </recommendedName>
</protein>
<dbReference type="InterPro" id="IPR036047">
    <property type="entry name" value="F-box-like_dom_sf"/>
</dbReference>
<feature type="coiled-coil region" evidence="1">
    <location>
        <begin position="136"/>
        <end position="191"/>
    </location>
</feature>
<dbReference type="Proteomes" id="UP000054097">
    <property type="component" value="Unassembled WGS sequence"/>
</dbReference>
<dbReference type="AlphaFoldDB" id="A0A0C2WN24"/>
<dbReference type="EMBL" id="KN824297">
    <property type="protein sequence ID" value="KIM27658.1"/>
    <property type="molecule type" value="Genomic_DNA"/>
</dbReference>
<evidence type="ECO:0000313" key="3">
    <source>
        <dbReference type="EMBL" id="KIM27658.1"/>
    </source>
</evidence>
<gene>
    <name evidence="3" type="ORF">M408DRAFT_329864</name>
</gene>
<dbReference type="SUPFAM" id="SSF81383">
    <property type="entry name" value="F-box domain"/>
    <property type="match status" value="1"/>
</dbReference>
<organism evidence="3 4">
    <name type="scientific">Serendipita vermifera MAFF 305830</name>
    <dbReference type="NCBI Taxonomy" id="933852"/>
    <lineage>
        <taxon>Eukaryota</taxon>
        <taxon>Fungi</taxon>
        <taxon>Dikarya</taxon>
        <taxon>Basidiomycota</taxon>
        <taxon>Agaricomycotina</taxon>
        <taxon>Agaricomycetes</taxon>
        <taxon>Sebacinales</taxon>
        <taxon>Serendipitaceae</taxon>
        <taxon>Serendipita</taxon>
    </lineage>
</organism>
<keyword evidence="4" id="KW-1185">Reference proteome</keyword>
<name>A0A0C2WN24_SERVB</name>
<reference evidence="4" key="2">
    <citation type="submission" date="2015-01" db="EMBL/GenBank/DDBJ databases">
        <title>Evolutionary Origins and Diversification of the Mycorrhizal Mutualists.</title>
        <authorList>
            <consortium name="DOE Joint Genome Institute"/>
            <consortium name="Mycorrhizal Genomics Consortium"/>
            <person name="Kohler A."/>
            <person name="Kuo A."/>
            <person name="Nagy L.G."/>
            <person name="Floudas D."/>
            <person name="Copeland A."/>
            <person name="Barry K.W."/>
            <person name="Cichocki N."/>
            <person name="Veneault-Fourrey C."/>
            <person name="LaButti K."/>
            <person name="Lindquist E.A."/>
            <person name="Lipzen A."/>
            <person name="Lundell T."/>
            <person name="Morin E."/>
            <person name="Murat C."/>
            <person name="Riley R."/>
            <person name="Ohm R."/>
            <person name="Sun H."/>
            <person name="Tunlid A."/>
            <person name="Henrissat B."/>
            <person name="Grigoriev I.V."/>
            <person name="Hibbett D.S."/>
            <person name="Martin F."/>
        </authorList>
    </citation>
    <scope>NUCLEOTIDE SEQUENCE [LARGE SCALE GENOMIC DNA]</scope>
    <source>
        <strain evidence="4">MAFF 305830</strain>
    </source>
</reference>
<evidence type="ECO:0000256" key="1">
    <source>
        <dbReference type="SAM" id="Coils"/>
    </source>
</evidence>
<keyword evidence="1" id="KW-0175">Coiled coil</keyword>
<evidence type="ECO:0008006" key="5">
    <source>
        <dbReference type="Google" id="ProtNLM"/>
    </source>
</evidence>
<dbReference type="HOGENOM" id="CLU_472602_0_0_1"/>
<dbReference type="STRING" id="933852.A0A0C2WN24"/>
<feature type="region of interest" description="Disordered" evidence="2">
    <location>
        <begin position="1"/>
        <end position="26"/>
    </location>
</feature>
<evidence type="ECO:0000256" key="2">
    <source>
        <dbReference type="SAM" id="MobiDB-lite"/>
    </source>
</evidence>
<accession>A0A0C2WN24</accession>
<proteinExistence type="predicted"/>
<sequence length="624" mass="70623">MSATTRAFLSRPSPVSLRRNRPPTTSERERILDLIREDNELIHYLLEKATQRSLSAAQASASVEQWKVGLVEAEKRLETATSLHDFFIKNHKNSSALDELPPPASGSSESAVGPRSQFDSLLAIADSYIQSTRAVIEQAALAVQEARDSVATQRDELQAAMTISMMHQQGHAVLQEQVEMLKRSVEEKQSAFRAIWRVPGEIWRMVFEEAVSDDETEMQVLSLEKSWNDGRESGCETLRLSGVCHNWRSLITSYPDLWSHIYMPNYVKSSHLARIHHYYGLCNRSRLRLTVLSSSDRDTRCFKLLYNLFYTGTSCQKLTLLIRAAGVPAVNLLLPNLPPPVQLAIIRYPYVTNAEENERTPTPTIPRSHCNTIRELEISAAGAIWTNEPTMRLERYNIVAPPISAIFGPHRFIPSSLQTLTSIGIQGRFYDPQPLSTERKCLPDIQETTMSLHFLVTMFMRHYTVPSLRKLVIPAGSSVTTHEWQEFLTEAQINSFKIKEVCCYSFDEHIDSLVDCLITLRQIERLELQGSCVDLMLEQLVVKMDRKGDTFPDLQNMVICSYSGDGTSIRVFIEVMCQRPAVGYSVDEEEVVESGRRIVLALQGCPAISSENMKVIRQLAHLVY</sequence>